<comment type="caution">
    <text evidence="1">The sequence shown here is derived from an EMBL/GenBank/DDBJ whole genome shotgun (WGS) entry which is preliminary data.</text>
</comment>
<dbReference type="SUPFAM" id="SSF51161">
    <property type="entry name" value="Trimeric LpxA-like enzymes"/>
    <property type="match status" value="2"/>
</dbReference>
<gene>
    <name evidence="1" type="ORF">OJ962_28175</name>
</gene>
<dbReference type="PANTHER" id="PTHR43360">
    <property type="entry name" value="CARBON DIOXIDE CONCENTRATING MECHANISM PROTEIN CCMM"/>
    <property type="match status" value="1"/>
</dbReference>
<keyword evidence="2" id="KW-1185">Reference proteome</keyword>
<reference evidence="1" key="1">
    <citation type="submission" date="2022-10" db="EMBL/GenBank/DDBJ databases">
        <title>The WGS of Solirubrobacter sp. CPCC 204708.</title>
        <authorList>
            <person name="Jiang Z."/>
        </authorList>
    </citation>
    <scope>NUCLEOTIDE SEQUENCE</scope>
    <source>
        <strain evidence="1">CPCC 204708</strain>
    </source>
</reference>
<dbReference type="Proteomes" id="UP001147700">
    <property type="component" value="Unassembled WGS sequence"/>
</dbReference>
<dbReference type="InterPro" id="IPR011004">
    <property type="entry name" value="Trimer_LpxA-like_sf"/>
</dbReference>
<evidence type="ECO:0000313" key="2">
    <source>
        <dbReference type="Proteomes" id="UP001147700"/>
    </source>
</evidence>
<accession>A0ABT4RS98</accession>
<protein>
    <submittedName>
        <fullName evidence="1">Uncharacterized protein</fullName>
    </submittedName>
</protein>
<dbReference type="RefSeq" id="WP_270006758.1">
    <property type="nucleotide sequence ID" value="NZ_JAPCID010000056.1"/>
</dbReference>
<dbReference type="InterPro" id="IPR052265">
    <property type="entry name" value="Gamma-CA"/>
</dbReference>
<evidence type="ECO:0000313" key="1">
    <source>
        <dbReference type="EMBL" id="MDA0141406.1"/>
    </source>
</evidence>
<proteinExistence type="predicted"/>
<dbReference type="Gene3D" id="2.160.10.10">
    <property type="entry name" value="Hexapeptide repeat proteins"/>
    <property type="match status" value="2"/>
</dbReference>
<sequence length="342" mass="35822">MSSSAPVVVNGSFISPLTERFGDVRVGKGVFVTANTTLRADPGHHVQLGDRTNVQDNVSVLALTGEPGARTAATGARTSLAHQAEVVNSRIGKFTFIGFRARIVNATLADGVFVGHGAIVDGVKVPKDRFVGVGQVVTTQAQADALPKKTEGDADFQRDVLEVNREFAEEYAHLYEKSGYTAVTGISRSPRTSFNPGKRPTIGAGAVIQPSARIEGDVRLGANAKVGRRTSIRADEGSPISVGANAEIEDRVTFHALKGTSVSIGANLDTDDNVVFHGPLRVGDRLTIADDAILFRATVGNDVTIEHGAIIAGPATGLTLRDGLRVPAGTVLTSQAQVDALK</sequence>
<dbReference type="EMBL" id="JAPCID010000056">
    <property type="protein sequence ID" value="MDA0141406.1"/>
    <property type="molecule type" value="Genomic_DNA"/>
</dbReference>
<name>A0ABT4RS98_9ACTN</name>
<dbReference type="PANTHER" id="PTHR43360:SF1">
    <property type="entry name" value="CARBOXYSOME ASSEMBLY PROTEIN CCMM"/>
    <property type="match status" value="1"/>
</dbReference>
<organism evidence="1 2">
    <name type="scientific">Solirubrobacter deserti</name>
    <dbReference type="NCBI Taxonomy" id="2282478"/>
    <lineage>
        <taxon>Bacteria</taxon>
        <taxon>Bacillati</taxon>
        <taxon>Actinomycetota</taxon>
        <taxon>Thermoleophilia</taxon>
        <taxon>Solirubrobacterales</taxon>
        <taxon>Solirubrobacteraceae</taxon>
        <taxon>Solirubrobacter</taxon>
    </lineage>
</organism>